<dbReference type="RefSeq" id="WP_071248660.1">
    <property type="nucleotide sequence ID" value="NZ_MTPU01000011.1"/>
</dbReference>
<name>A0A9Q5QZF1_9CYAN</name>
<sequence>MTSWQEELLDIVVTVSAEAERLFEEIDEMVGDLFDLTEEIGEQVGRDLVSGVGVCLSELLDPLVDFCSELEDIGLEDPSFPYRVEAGSLRNPACVGCSNYHGEVYGGNLLVCAMHPYGWDGEKCPDWGE</sequence>
<gene>
    <name evidence="1" type="ORF">CENA302_01635</name>
</gene>
<evidence type="ECO:0000313" key="1">
    <source>
        <dbReference type="EMBL" id="OPH11180.1"/>
    </source>
</evidence>
<dbReference type="AlphaFoldDB" id="A0A9Q5QZF1"/>
<organism evidence="1 2">
    <name type="scientific">Cylindrospermopsis raciborskii CENA302</name>
    <dbReference type="NCBI Taxonomy" id="1170768"/>
    <lineage>
        <taxon>Bacteria</taxon>
        <taxon>Bacillati</taxon>
        <taxon>Cyanobacteriota</taxon>
        <taxon>Cyanophyceae</taxon>
        <taxon>Nostocales</taxon>
        <taxon>Aphanizomenonaceae</taxon>
        <taxon>Cylindrospermopsis</taxon>
    </lineage>
</organism>
<dbReference type="EMBL" id="MTPU01000011">
    <property type="protein sequence ID" value="OPH11180.1"/>
    <property type="molecule type" value="Genomic_DNA"/>
</dbReference>
<proteinExistence type="predicted"/>
<protein>
    <submittedName>
        <fullName evidence="1">Uncharacterized protein</fullName>
    </submittedName>
</protein>
<reference evidence="1 2" key="1">
    <citation type="submission" date="2017-01" db="EMBL/GenBank/DDBJ databases">
        <authorList>
            <person name="Abreu V.A."/>
            <person name="Popin R.V."/>
            <person name="Rigonato J."/>
            <person name="Andreote A.P."/>
            <person name="Schaker P.C."/>
            <person name="Hoff-Risseti C."/>
            <person name="Alvarenga D.O."/>
            <person name="Varani A.M."/>
            <person name="Fiore M.F."/>
        </authorList>
    </citation>
    <scope>NUCLEOTIDE SEQUENCE [LARGE SCALE GENOMIC DNA]</scope>
    <source>
        <strain evidence="1 2">CENA302</strain>
    </source>
</reference>
<evidence type="ECO:0000313" key="2">
    <source>
        <dbReference type="Proteomes" id="UP000190056"/>
    </source>
</evidence>
<comment type="caution">
    <text evidence="1">The sequence shown here is derived from an EMBL/GenBank/DDBJ whole genome shotgun (WGS) entry which is preliminary data.</text>
</comment>
<dbReference type="Proteomes" id="UP000190056">
    <property type="component" value="Unassembled WGS sequence"/>
</dbReference>
<accession>A0A9Q5QZF1</accession>